<evidence type="ECO:0000313" key="1">
    <source>
        <dbReference type="EMBL" id="SVC02931.1"/>
    </source>
</evidence>
<dbReference type="AlphaFoldDB" id="A0A382IWI8"/>
<reference evidence="1" key="1">
    <citation type="submission" date="2018-05" db="EMBL/GenBank/DDBJ databases">
        <authorList>
            <person name="Lanie J.A."/>
            <person name="Ng W.-L."/>
            <person name="Kazmierczak K.M."/>
            <person name="Andrzejewski T.M."/>
            <person name="Davidsen T.M."/>
            <person name="Wayne K.J."/>
            <person name="Tettelin H."/>
            <person name="Glass J.I."/>
            <person name="Rusch D."/>
            <person name="Podicherti R."/>
            <person name="Tsui H.-C.T."/>
            <person name="Winkler M.E."/>
        </authorList>
    </citation>
    <scope>NUCLEOTIDE SEQUENCE</scope>
</reference>
<dbReference type="EMBL" id="UINC01069504">
    <property type="protein sequence ID" value="SVC02931.1"/>
    <property type="molecule type" value="Genomic_DNA"/>
</dbReference>
<organism evidence="1">
    <name type="scientific">marine metagenome</name>
    <dbReference type="NCBI Taxonomy" id="408172"/>
    <lineage>
        <taxon>unclassified sequences</taxon>
        <taxon>metagenomes</taxon>
        <taxon>ecological metagenomes</taxon>
    </lineage>
</organism>
<gene>
    <name evidence="1" type="ORF">METZ01_LOCUS255785</name>
</gene>
<protein>
    <submittedName>
        <fullName evidence="1">Uncharacterized protein</fullName>
    </submittedName>
</protein>
<proteinExistence type="predicted"/>
<sequence>MISAFLYYDVVVNPARYDIKILPSPMTRVLFPPQKIFVFDGPIV</sequence>
<feature type="non-terminal residue" evidence="1">
    <location>
        <position position="44"/>
    </location>
</feature>
<accession>A0A382IWI8</accession>
<name>A0A382IWI8_9ZZZZ</name>